<accession>A0A1I8JPF5</accession>
<name>A0A1I8JPF5_9PLAT</name>
<dbReference type="AlphaFoldDB" id="A0A1I8JPF5"/>
<sequence>MIWLIPGIRFADWPVHFTEPSVDYTVDLCVRQVRRLRELSPLWEMVQEGVDLKSIRWTQH</sequence>
<evidence type="ECO:0000313" key="1">
    <source>
        <dbReference type="Proteomes" id="UP000095280"/>
    </source>
</evidence>
<dbReference type="Proteomes" id="UP000095280">
    <property type="component" value="Unplaced"/>
</dbReference>
<dbReference type="WBParaSite" id="snap_masked-unitig_27729-processed-gene-0.0-mRNA-1">
    <property type="protein sequence ID" value="snap_masked-unitig_27729-processed-gene-0.0-mRNA-1"/>
    <property type="gene ID" value="snap_masked-unitig_27729-processed-gene-0.0"/>
</dbReference>
<dbReference type="InterPro" id="IPR015422">
    <property type="entry name" value="PyrdxlP-dep_Trfase_small"/>
</dbReference>
<proteinExistence type="predicted"/>
<organism evidence="1 2">
    <name type="scientific">Macrostomum lignano</name>
    <dbReference type="NCBI Taxonomy" id="282301"/>
    <lineage>
        <taxon>Eukaryota</taxon>
        <taxon>Metazoa</taxon>
        <taxon>Spiralia</taxon>
        <taxon>Lophotrochozoa</taxon>
        <taxon>Platyhelminthes</taxon>
        <taxon>Rhabditophora</taxon>
        <taxon>Macrostomorpha</taxon>
        <taxon>Macrostomida</taxon>
        <taxon>Macrostomidae</taxon>
        <taxon>Macrostomum</taxon>
    </lineage>
</organism>
<reference evidence="2" key="1">
    <citation type="submission" date="2016-11" db="UniProtKB">
        <authorList>
            <consortium name="WormBaseParasite"/>
        </authorList>
    </citation>
    <scope>IDENTIFICATION</scope>
</reference>
<protein>
    <submittedName>
        <fullName evidence="2">Transcriptional regulator</fullName>
    </submittedName>
</protein>
<keyword evidence="1" id="KW-1185">Reference proteome</keyword>
<evidence type="ECO:0000313" key="2">
    <source>
        <dbReference type="WBParaSite" id="snap_masked-unitig_27729-processed-gene-0.0-mRNA-1"/>
    </source>
</evidence>
<dbReference type="Gene3D" id="3.90.1150.10">
    <property type="entry name" value="Aspartate Aminotransferase, domain 1"/>
    <property type="match status" value="1"/>
</dbReference>